<evidence type="ECO:0000313" key="3">
    <source>
        <dbReference type="Proteomes" id="UP000014207"/>
    </source>
</evidence>
<reference evidence="2 3" key="1">
    <citation type="submission" date="2013-04" db="EMBL/GenBank/DDBJ databases">
        <title>The Genome Sequence of Bacteroides thetaiotaomicron dnLKV9.</title>
        <authorList>
            <consortium name="The Broad Institute Genomics Platform"/>
            <consortium name="The Broad Institute Genome Sequencing Center for Infectious Disease"/>
            <person name="Earl A."/>
            <person name="Xavier R."/>
            <person name="Kuhn K."/>
            <person name="Stappenbeck T."/>
            <person name="Walker B."/>
            <person name="Young S."/>
            <person name="Zeng Q."/>
            <person name="Gargeya S."/>
            <person name="Fitzgerald M."/>
            <person name="Haas B."/>
            <person name="Abouelleil A."/>
            <person name="Allen A.W."/>
            <person name="Alvarado L."/>
            <person name="Arachchi H.M."/>
            <person name="Berlin A.M."/>
            <person name="Chapman S.B."/>
            <person name="Gainer-Dewar J."/>
            <person name="Goldberg J."/>
            <person name="Griggs A."/>
            <person name="Gujja S."/>
            <person name="Hansen M."/>
            <person name="Howarth C."/>
            <person name="Imamovic A."/>
            <person name="Ireland A."/>
            <person name="Larimer J."/>
            <person name="McCowan C."/>
            <person name="Murphy C."/>
            <person name="Pearson M."/>
            <person name="Poon T.W."/>
            <person name="Priest M."/>
            <person name="Roberts A."/>
            <person name="Saif S."/>
            <person name="Shea T."/>
            <person name="Sisk P."/>
            <person name="Sykes S."/>
            <person name="Wortman J."/>
            <person name="Nusbaum C."/>
            <person name="Birren B."/>
        </authorList>
    </citation>
    <scope>NUCLEOTIDE SEQUENCE [LARGE SCALE GENOMIC DNA]</scope>
    <source>
        <strain evidence="3">dnLKV9</strain>
    </source>
</reference>
<dbReference type="EMBL" id="ASSM01000018">
    <property type="protein sequence ID" value="EOR97067.1"/>
    <property type="molecule type" value="Genomic_DNA"/>
</dbReference>
<accession>R9GZ35</accession>
<protein>
    <recommendedName>
        <fullName evidence="1">DUF5018 domain-containing protein</fullName>
    </recommendedName>
</protein>
<evidence type="ECO:0000313" key="2">
    <source>
        <dbReference type="EMBL" id="EOR97067.1"/>
    </source>
</evidence>
<proteinExistence type="predicted"/>
<name>R9GZ35_BACT4</name>
<dbReference type="InterPro" id="IPR032186">
    <property type="entry name" value="DUF5018"/>
</dbReference>
<comment type="caution">
    <text evidence="2">The sequence shown here is derived from an EMBL/GenBank/DDBJ whole genome shotgun (WGS) entry which is preliminary data.</text>
</comment>
<dbReference type="Pfam" id="PF16410">
    <property type="entry name" value="DUF5018"/>
    <property type="match status" value="1"/>
</dbReference>
<dbReference type="HOGENOM" id="CLU_441246_0_0_10"/>
<feature type="domain" description="DUF5018" evidence="1">
    <location>
        <begin position="11"/>
        <end position="348"/>
    </location>
</feature>
<organism evidence="2 3">
    <name type="scientific">Bacteroides thetaiotaomicron dnLKV9</name>
    <dbReference type="NCBI Taxonomy" id="1235785"/>
    <lineage>
        <taxon>Bacteria</taxon>
        <taxon>Pseudomonadati</taxon>
        <taxon>Bacteroidota</taxon>
        <taxon>Bacteroidia</taxon>
        <taxon>Bacteroidales</taxon>
        <taxon>Bacteroidaceae</taxon>
        <taxon>Bacteroides</taxon>
    </lineage>
</organism>
<gene>
    <name evidence="2" type="ORF">C799_04520</name>
</gene>
<dbReference type="PATRIC" id="fig|1235785.3.peg.4550"/>
<dbReference type="RefSeq" id="WP_016269724.1">
    <property type="nucleotide sequence ID" value="NZ_KE159462.1"/>
</dbReference>
<evidence type="ECO:0000259" key="1">
    <source>
        <dbReference type="Pfam" id="PF16410"/>
    </source>
</evidence>
<sequence length="614" mass="66853">MKIKYLFTGVLISMLAFMSCEDPDDLARTGSENVTGLTITGCLASDESTTYSAIVDEASNTITIQVPYYISDTEKIQGDLTQMKVSASLPVGAKFSPSISGIRDLVSGFQSTLVKEDGSKITYTFKADYVKSDQSSISKVQLTDFKATIRIIEPKTAGDKGEIVIYKTSSAIDAAIKSANLTISPWATIESSGWNPTSQILDLSQQPEVTIIAQNGINKTIYETKIQYPEILPQGVGYISSLFGFQTYQDDTHGFEATANRSLAVVDDYLIVSNSIDASKMIVFNRFNGNATEKTVNTTGITRSIHAIANDDANHLVAVPYTHSTNTEPSFEIWVWKNGIENEPEKIFSKDITTDSYFASLRNINSTTTNYDIGRTLSVKGDVTSGDALVGTMCYQKFRPVIIPLTNGKPSTEIQFIEFRTGCTVSTGVDSKVTLMNTDKTHPTYAFSMHNYRGINYAPANGANGYPFTIPGSHWWSEQWNSDVKGMDYIEFNGVNLLAIQNGRYTGNPQIDAFNRLYVANITSPSQTALTNGFIFDSREGNSTGTGSIPGSGYAVTGMTSYASFISGKTVLGSNPNKTGDVCFAASSDGNAVQVYMLTTDHGILAYELTRFNM</sequence>
<dbReference type="AlphaFoldDB" id="R9GZ35"/>
<dbReference type="Proteomes" id="UP000014207">
    <property type="component" value="Unassembled WGS sequence"/>
</dbReference>
<dbReference type="PROSITE" id="PS51257">
    <property type="entry name" value="PROKAR_LIPOPROTEIN"/>
    <property type="match status" value="1"/>
</dbReference>